<dbReference type="PATRIC" id="fig|1449336.4.peg.215"/>
<accession>A0A0R2HWV8</accession>
<keyword evidence="2" id="KW-1185">Reference proteome</keyword>
<dbReference type="Proteomes" id="UP000051658">
    <property type="component" value="Unassembled WGS sequence"/>
</dbReference>
<name>A0A0R2HWV8_CARDV</name>
<dbReference type="RefSeq" id="WP_034571275.1">
    <property type="nucleotide sequence ID" value="NZ_JQBS01000007.1"/>
</dbReference>
<evidence type="ECO:0000313" key="1">
    <source>
        <dbReference type="EMBL" id="KRN57232.1"/>
    </source>
</evidence>
<comment type="caution">
    <text evidence="1">The sequence shown here is derived from an EMBL/GenBank/DDBJ whole genome shotgun (WGS) entry which is preliminary data.</text>
</comment>
<gene>
    <name evidence="1" type="ORF">IV74_GL000213</name>
</gene>
<proteinExistence type="predicted"/>
<sequence length="93" mass="10148">MASFLVNQDSEVAYLSEQESDPTEGTASLRLNLNVDGKQKITSLNAASKSTNLVDLMPKNSSELSFAGDYFNPKSKNAFHAESSMVLKFAIKE</sequence>
<reference evidence="1 2" key="1">
    <citation type="journal article" date="2015" name="Genome Announc.">
        <title>Expanding the biotechnology potential of lactobacilli through comparative genomics of 213 strains and associated genera.</title>
        <authorList>
            <person name="Sun Z."/>
            <person name="Harris H.M."/>
            <person name="McCann A."/>
            <person name="Guo C."/>
            <person name="Argimon S."/>
            <person name="Zhang W."/>
            <person name="Yang X."/>
            <person name="Jeffery I.B."/>
            <person name="Cooney J.C."/>
            <person name="Kagawa T.F."/>
            <person name="Liu W."/>
            <person name="Song Y."/>
            <person name="Salvetti E."/>
            <person name="Wrobel A."/>
            <person name="Rasinkangas P."/>
            <person name="Parkhill J."/>
            <person name="Rea M.C."/>
            <person name="O'Sullivan O."/>
            <person name="Ritari J."/>
            <person name="Douillard F.P."/>
            <person name="Paul Ross R."/>
            <person name="Yang R."/>
            <person name="Briner A.E."/>
            <person name="Felis G.E."/>
            <person name="de Vos W.M."/>
            <person name="Barrangou R."/>
            <person name="Klaenhammer T.R."/>
            <person name="Caufield P.W."/>
            <person name="Cui Y."/>
            <person name="Zhang H."/>
            <person name="O'Toole P.W."/>
        </authorList>
    </citation>
    <scope>NUCLEOTIDE SEQUENCE [LARGE SCALE GENOMIC DNA]</scope>
    <source>
        <strain evidence="1 2">DSM 20623</strain>
    </source>
</reference>
<evidence type="ECO:0000313" key="2">
    <source>
        <dbReference type="Proteomes" id="UP000051658"/>
    </source>
</evidence>
<protein>
    <submittedName>
        <fullName evidence="1">Uncharacterized protein</fullName>
    </submittedName>
</protein>
<dbReference type="EMBL" id="JQBS01000007">
    <property type="protein sequence ID" value="KRN57232.1"/>
    <property type="molecule type" value="Genomic_DNA"/>
</dbReference>
<dbReference type="AlphaFoldDB" id="A0A0R2HWV8"/>
<organism evidence="1 2">
    <name type="scientific">Carnobacterium divergens DSM 20623</name>
    <dbReference type="NCBI Taxonomy" id="1449336"/>
    <lineage>
        <taxon>Bacteria</taxon>
        <taxon>Bacillati</taxon>
        <taxon>Bacillota</taxon>
        <taxon>Bacilli</taxon>
        <taxon>Lactobacillales</taxon>
        <taxon>Carnobacteriaceae</taxon>
        <taxon>Carnobacterium</taxon>
    </lineage>
</organism>
<dbReference type="GeneID" id="89588208"/>